<proteinExistence type="predicted"/>
<organism evidence="2 3">
    <name type="scientific">Streptomyces olivaceus</name>
    <dbReference type="NCBI Taxonomy" id="47716"/>
    <lineage>
        <taxon>Bacteria</taxon>
        <taxon>Bacillati</taxon>
        <taxon>Actinomycetota</taxon>
        <taxon>Actinomycetes</taxon>
        <taxon>Kitasatosporales</taxon>
        <taxon>Streptomycetaceae</taxon>
        <taxon>Streptomyces</taxon>
    </lineage>
</organism>
<evidence type="ECO:0000313" key="3">
    <source>
        <dbReference type="Proteomes" id="UP000758701"/>
    </source>
</evidence>
<gene>
    <name evidence="2" type="ORF">KVH32_23910</name>
</gene>
<evidence type="ECO:0000256" key="1">
    <source>
        <dbReference type="SAM" id="MobiDB-lite"/>
    </source>
</evidence>
<dbReference type="EMBL" id="JAHSTP010000010">
    <property type="protein sequence ID" value="MBZ6154175.1"/>
    <property type="molecule type" value="Genomic_DNA"/>
</dbReference>
<feature type="region of interest" description="Disordered" evidence="1">
    <location>
        <begin position="123"/>
        <end position="149"/>
    </location>
</feature>
<name>A0ABS7W888_STROV</name>
<reference evidence="2 3" key="1">
    <citation type="submission" date="2021-06" db="EMBL/GenBank/DDBJ databases">
        <title>Ecological speciation of a Streptomyces species isolated from different habitats and geographic origins.</title>
        <authorList>
            <person name="Wang J."/>
        </authorList>
    </citation>
    <scope>NUCLEOTIDE SEQUENCE [LARGE SCALE GENOMIC DNA]</scope>
    <source>
        <strain evidence="2 3">FXJ8.012</strain>
    </source>
</reference>
<evidence type="ECO:0000313" key="2">
    <source>
        <dbReference type="EMBL" id="MBZ6154175.1"/>
    </source>
</evidence>
<sequence length="414" mass="46142">MSSNAGELRHVMLGSIFKPEVPLGAARGTPITCHTSATGKGKLHGSPECRSLRSAASVNQFDIPFGEAVERLCTNCRWALSTDSPILPLGAAVNDVDSLTIWLDRDPEDENDIKAERDAAIALSTGDYPPPTNDVGDADEEDSEAGHDEEWERYDRARDLRYGRLSHWRRLHSYLMRSNQAVADYPFLAPWAEGLQSRLTAVLDAERRAFADLVQPARLLEAAAVRVLPTPQFSGDPGFAGLGAEAEKTFRRAWYEWSRRATWSWQRLEDHDLSVYTVVSDAFGRRRKGKPEAHTAFRRLTADWIRHAREEAARPATASWQLVAVRTPALSRTRHSEPERDPLTLWEASVIATYQVAFNRKAATTALLVPHLVAEQLLACASHDMPVQRLTLDGSALPAETLLEQWDHEGLTHS</sequence>
<accession>A0ABS7W888</accession>
<protein>
    <submittedName>
        <fullName evidence="2">Uncharacterized protein</fullName>
    </submittedName>
</protein>
<keyword evidence="3" id="KW-1185">Reference proteome</keyword>
<dbReference type="RefSeq" id="WP_224286993.1">
    <property type="nucleotide sequence ID" value="NZ_JAHSST010000010.1"/>
</dbReference>
<dbReference type="Proteomes" id="UP000758701">
    <property type="component" value="Unassembled WGS sequence"/>
</dbReference>
<comment type="caution">
    <text evidence="2">The sequence shown here is derived from an EMBL/GenBank/DDBJ whole genome shotgun (WGS) entry which is preliminary data.</text>
</comment>